<reference evidence="1" key="1">
    <citation type="submission" date="2020-05" db="EMBL/GenBank/DDBJ databases">
        <title>Phylogenomic resolution of chytrid fungi.</title>
        <authorList>
            <person name="Stajich J.E."/>
            <person name="Amses K."/>
            <person name="Simmons R."/>
            <person name="Seto K."/>
            <person name="Myers J."/>
            <person name="Bonds A."/>
            <person name="Quandt C.A."/>
            <person name="Barry K."/>
            <person name="Liu P."/>
            <person name="Grigoriev I."/>
            <person name="Longcore J.E."/>
            <person name="James T.Y."/>
        </authorList>
    </citation>
    <scope>NUCLEOTIDE SEQUENCE</scope>
    <source>
        <strain evidence="1">JEL0476</strain>
    </source>
</reference>
<organism evidence="1 2">
    <name type="scientific">Clydaea vesicula</name>
    <dbReference type="NCBI Taxonomy" id="447962"/>
    <lineage>
        <taxon>Eukaryota</taxon>
        <taxon>Fungi</taxon>
        <taxon>Fungi incertae sedis</taxon>
        <taxon>Chytridiomycota</taxon>
        <taxon>Chytridiomycota incertae sedis</taxon>
        <taxon>Chytridiomycetes</taxon>
        <taxon>Lobulomycetales</taxon>
        <taxon>Lobulomycetaceae</taxon>
        <taxon>Clydaea</taxon>
    </lineage>
</organism>
<evidence type="ECO:0000313" key="2">
    <source>
        <dbReference type="Proteomes" id="UP001211065"/>
    </source>
</evidence>
<accession>A0AAD5XYY9</accession>
<keyword evidence="2" id="KW-1185">Reference proteome</keyword>
<evidence type="ECO:0000313" key="1">
    <source>
        <dbReference type="EMBL" id="KAJ3226811.1"/>
    </source>
</evidence>
<protein>
    <submittedName>
        <fullName evidence="1">Uncharacterized protein</fullName>
    </submittedName>
</protein>
<comment type="caution">
    <text evidence="1">The sequence shown here is derived from an EMBL/GenBank/DDBJ whole genome shotgun (WGS) entry which is preliminary data.</text>
</comment>
<name>A0AAD5XYY9_9FUNG</name>
<dbReference type="Proteomes" id="UP001211065">
    <property type="component" value="Unassembled WGS sequence"/>
</dbReference>
<dbReference type="EMBL" id="JADGJW010000028">
    <property type="protein sequence ID" value="KAJ3226811.1"/>
    <property type="molecule type" value="Genomic_DNA"/>
</dbReference>
<dbReference type="AlphaFoldDB" id="A0AAD5XYY9"/>
<gene>
    <name evidence="1" type="ORF">HK099_004080</name>
</gene>
<sequence>MNPSDAQANSYMALADLDVVDRLIEDEKSIPDIYSYFEIIRNDISNIDKAGKDLFQVKTTFNTFDKSIPMGLMNVTKDKTESDLSQKKTILSLAKSVTRPKFGLKSLSMLQDNLLRTNEIMDDIKRVRKKKV</sequence>
<proteinExistence type="predicted"/>